<dbReference type="InterPro" id="IPR051054">
    <property type="entry name" value="SorC_transcr_regulators"/>
</dbReference>
<dbReference type="RefSeq" id="WP_158225932.1">
    <property type="nucleotide sequence ID" value="NZ_FUHW01000037.1"/>
</dbReference>
<dbReference type="AlphaFoldDB" id="A0A1R4GH17"/>
<dbReference type="InterPro" id="IPR036388">
    <property type="entry name" value="WH-like_DNA-bd_sf"/>
</dbReference>
<dbReference type="InterPro" id="IPR037171">
    <property type="entry name" value="NagB/RpiA_transferase-like"/>
</dbReference>
<dbReference type="Gene3D" id="3.40.50.1360">
    <property type="match status" value="1"/>
</dbReference>
<dbReference type="Pfam" id="PF04198">
    <property type="entry name" value="Sugar-bind"/>
    <property type="match status" value="1"/>
</dbReference>
<evidence type="ECO:0000259" key="5">
    <source>
        <dbReference type="Pfam" id="PF04198"/>
    </source>
</evidence>
<organism evidence="6 7">
    <name type="scientific">Arthrobacter rhombi</name>
    <dbReference type="NCBI Taxonomy" id="71253"/>
    <lineage>
        <taxon>Bacteria</taxon>
        <taxon>Bacillati</taxon>
        <taxon>Actinomycetota</taxon>
        <taxon>Actinomycetes</taxon>
        <taxon>Micrococcales</taxon>
        <taxon>Micrococcaceae</taxon>
        <taxon>Arthrobacter</taxon>
    </lineage>
</organism>
<dbReference type="PANTHER" id="PTHR34294">
    <property type="entry name" value="TRANSCRIPTIONAL REGULATOR-RELATED"/>
    <property type="match status" value="1"/>
</dbReference>
<keyword evidence="2" id="KW-0805">Transcription regulation</keyword>
<gene>
    <name evidence="6" type="ORF">FM101_10520</name>
</gene>
<evidence type="ECO:0000256" key="3">
    <source>
        <dbReference type="ARBA" id="ARBA00023125"/>
    </source>
</evidence>
<dbReference type="GO" id="GO:0003677">
    <property type="term" value="F:DNA binding"/>
    <property type="evidence" value="ECO:0007669"/>
    <property type="project" value="UniProtKB-KW"/>
</dbReference>
<evidence type="ECO:0000313" key="6">
    <source>
        <dbReference type="EMBL" id="SJM67496.1"/>
    </source>
</evidence>
<evidence type="ECO:0000256" key="4">
    <source>
        <dbReference type="ARBA" id="ARBA00023163"/>
    </source>
</evidence>
<keyword evidence="4" id="KW-0804">Transcription</keyword>
<name>A0A1R4GH17_9MICC</name>
<sequence length="320" mass="32937">MPERHEEMLAQIASEYYLENTSKVEIAKTHGISRFQVARYLDEARHEGIVQITIRRPAAVPVEEAELARALGITTVTIAPTPTGALDERDRLARAAAGVVARVVTEGCRLGVSWSRTLQAMAGHLPTLPGCDVVQLAGSITVTGGSGSGALIHRLGAAAGGRTWPLPAPLILETAETAASLRRQPEISDALKAAEDLDVAVVALGDWAPGKSTVYERLSPTQRRAATAAGTVAECSGRLLAADGSAAAAGVDDCVIAVSLAQLKATPQVVMVAPSPDGVAGVRAAVAAGIVNHLVLGPSLAHALATELDLIEATATEDPA</sequence>
<dbReference type="InterPro" id="IPR007324">
    <property type="entry name" value="Sugar-bd_dom_put"/>
</dbReference>
<protein>
    <submittedName>
        <fullName evidence="6">Transcriptional regulator</fullName>
    </submittedName>
</protein>
<evidence type="ECO:0000256" key="1">
    <source>
        <dbReference type="ARBA" id="ARBA00010466"/>
    </source>
</evidence>
<dbReference type="EMBL" id="FUHW01000037">
    <property type="protein sequence ID" value="SJM67496.1"/>
    <property type="molecule type" value="Genomic_DNA"/>
</dbReference>
<proteinExistence type="inferred from homology"/>
<keyword evidence="7" id="KW-1185">Reference proteome</keyword>
<accession>A0A1R4GH17</accession>
<dbReference type="GO" id="GO:0030246">
    <property type="term" value="F:carbohydrate binding"/>
    <property type="evidence" value="ECO:0007669"/>
    <property type="project" value="InterPro"/>
</dbReference>
<reference evidence="6 7" key="1">
    <citation type="submission" date="2017-02" db="EMBL/GenBank/DDBJ databases">
        <authorList>
            <person name="Peterson S.W."/>
        </authorList>
    </citation>
    <scope>NUCLEOTIDE SEQUENCE [LARGE SCALE GENOMIC DNA]</scope>
    <source>
        <strain evidence="6 7">B Ar 00.02</strain>
    </source>
</reference>
<dbReference type="SUPFAM" id="SSF100950">
    <property type="entry name" value="NagB/RpiA/CoA transferase-like"/>
    <property type="match status" value="1"/>
</dbReference>
<feature type="domain" description="Sugar-binding" evidence="5">
    <location>
        <begin position="64"/>
        <end position="303"/>
    </location>
</feature>
<keyword evidence="3" id="KW-0238">DNA-binding</keyword>
<dbReference type="PANTHER" id="PTHR34294:SF1">
    <property type="entry name" value="TRANSCRIPTIONAL REGULATOR LSRR"/>
    <property type="match status" value="1"/>
</dbReference>
<comment type="similarity">
    <text evidence="1">Belongs to the SorC transcriptional regulatory family.</text>
</comment>
<dbReference type="Gene3D" id="1.10.10.10">
    <property type="entry name" value="Winged helix-like DNA-binding domain superfamily/Winged helix DNA-binding domain"/>
    <property type="match status" value="1"/>
</dbReference>
<evidence type="ECO:0000256" key="2">
    <source>
        <dbReference type="ARBA" id="ARBA00023015"/>
    </source>
</evidence>
<evidence type="ECO:0000313" key="7">
    <source>
        <dbReference type="Proteomes" id="UP000195913"/>
    </source>
</evidence>
<dbReference type="Proteomes" id="UP000195913">
    <property type="component" value="Unassembled WGS sequence"/>
</dbReference>